<evidence type="ECO:0000256" key="4">
    <source>
        <dbReference type="ARBA" id="ARBA00022729"/>
    </source>
</evidence>
<reference evidence="7 8" key="1">
    <citation type="submission" date="2020-02" db="EMBL/GenBank/DDBJ databases">
        <title>Pseudoroseicyclus tamarix, sp. nov., isolated from offshore sediment of a Tamarix chinensis forest.</title>
        <authorList>
            <person name="Gai Y."/>
        </authorList>
    </citation>
    <scope>NUCLEOTIDE SEQUENCE [LARGE SCALE GENOMIC DNA]</scope>
    <source>
        <strain evidence="7 8">CLL3-39</strain>
    </source>
</reference>
<protein>
    <submittedName>
        <fullName evidence="7">ABC transporter substrate-binding protein</fullName>
    </submittedName>
</protein>
<dbReference type="Gene3D" id="3.10.105.10">
    <property type="entry name" value="Dipeptide-binding Protein, Domain 3"/>
    <property type="match status" value="1"/>
</dbReference>
<organism evidence="7 8">
    <name type="scientific">Pseudoroseicyclus tamaricis</name>
    <dbReference type="NCBI Taxonomy" id="2705421"/>
    <lineage>
        <taxon>Bacteria</taxon>
        <taxon>Pseudomonadati</taxon>
        <taxon>Pseudomonadota</taxon>
        <taxon>Alphaproteobacteria</taxon>
        <taxon>Rhodobacterales</taxon>
        <taxon>Paracoccaceae</taxon>
        <taxon>Pseudoroseicyclus</taxon>
    </lineage>
</organism>
<name>A0A6B2JWF4_9RHOB</name>
<sequence>MRLNSIMASLAAGVSVAAVAPAFAETPADTLVIADAIDDVITLDPHEVGEIGGVLVSTQVYQTLVTVDVNDATNIMGVLADSWDISEDGLTYTFHMNPEATFASGNPVTAEDAAYSFHRIVKMNGRTAFIITQFGFTPENVEERVVALDDETLQITIDEAYAPSFFLVTLSSYVGAIVEKALVEEHAVDGDFGNAWLKTGEQSVGSGPFTLAQWDPSVAIVMERNENYWGDAPEMNRIVLRHVAESATQRLLLEQGDIDIANKLSPDDHAALADNPDVETINGPSSVIYYMGMNEREEPLGNPQVIEAMKYLIDYQGMADTLAAGTVKVHQTMIPEGFLGAVDYNPYSYDLERAQELLEESGVELPIELDIVVWNNAPYTDFAQALQATMAPAGIELNLEVVDGGQWLDRYRNHDLDGWMGLWGPDYPDPHSNAKAFAVTAADSPDGVDTLADRFGFDPGELSPRTMAAVREQDASVRQSMYEEIQREHTDISPFLYMFQEQRAIGVRAGVEGLTLGVTFADDRYWNVTK</sequence>
<evidence type="ECO:0000313" key="7">
    <source>
        <dbReference type="EMBL" id="NDV00544.1"/>
    </source>
</evidence>
<dbReference type="PANTHER" id="PTHR30290">
    <property type="entry name" value="PERIPLASMIC BINDING COMPONENT OF ABC TRANSPORTER"/>
    <property type="match status" value="1"/>
</dbReference>
<gene>
    <name evidence="7" type="ORF">GZA08_06125</name>
</gene>
<keyword evidence="4 5" id="KW-0732">Signal</keyword>
<feature type="chain" id="PRO_5025468953" evidence="5">
    <location>
        <begin position="25"/>
        <end position="530"/>
    </location>
</feature>
<keyword evidence="3" id="KW-0813">Transport</keyword>
<evidence type="ECO:0000256" key="1">
    <source>
        <dbReference type="ARBA" id="ARBA00004418"/>
    </source>
</evidence>
<dbReference type="Proteomes" id="UP000474757">
    <property type="component" value="Unassembled WGS sequence"/>
</dbReference>
<evidence type="ECO:0000259" key="6">
    <source>
        <dbReference type="Pfam" id="PF00496"/>
    </source>
</evidence>
<proteinExistence type="inferred from homology"/>
<dbReference type="CDD" id="cd08512">
    <property type="entry name" value="PBP2_NikA_DppA_OppA_like_7"/>
    <property type="match status" value="1"/>
</dbReference>
<dbReference type="EMBL" id="JAAGAB010000001">
    <property type="protein sequence ID" value="NDV00544.1"/>
    <property type="molecule type" value="Genomic_DNA"/>
</dbReference>
<dbReference type="InterPro" id="IPR000914">
    <property type="entry name" value="SBP_5_dom"/>
</dbReference>
<dbReference type="PIRSF" id="PIRSF002741">
    <property type="entry name" value="MppA"/>
    <property type="match status" value="1"/>
</dbReference>
<dbReference type="AlphaFoldDB" id="A0A6B2JWF4"/>
<dbReference type="SUPFAM" id="SSF53850">
    <property type="entry name" value="Periplasmic binding protein-like II"/>
    <property type="match status" value="1"/>
</dbReference>
<dbReference type="GO" id="GO:1904680">
    <property type="term" value="F:peptide transmembrane transporter activity"/>
    <property type="evidence" value="ECO:0007669"/>
    <property type="project" value="TreeGrafter"/>
</dbReference>
<evidence type="ECO:0000256" key="2">
    <source>
        <dbReference type="ARBA" id="ARBA00005695"/>
    </source>
</evidence>
<comment type="similarity">
    <text evidence="2">Belongs to the bacterial solute-binding protein 5 family.</text>
</comment>
<dbReference type="InterPro" id="IPR039424">
    <property type="entry name" value="SBP_5"/>
</dbReference>
<dbReference type="GO" id="GO:0043190">
    <property type="term" value="C:ATP-binding cassette (ABC) transporter complex"/>
    <property type="evidence" value="ECO:0007669"/>
    <property type="project" value="InterPro"/>
</dbReference>
<keyword evidence="8" id="KW-1185">Reference proteome</keyword>
<dbReference type="Gene3D" id="3.40.190.10">
    <property type="entry name" value="Periplasmic binding protein-like II"/>
    <property type="match status" value="1"/>
</dbReference>
<dbReference type="GO" id="GO:0015833">
    <property type="term" value="P:peptide transport"/>
    <property type="evidence" value="ECO:0007669"/>
    <property type="project" value="TreeGrafter"/>
</dbReference>
<evidence type="ECO:0000256" key="3">
    <source>
        <dbReference type="ARBA" id="ARBA00022448"/>
    </source>
</evidence>
<dbReference type="PANTHER" id="PTHR30290:SF10">
    <property type="entry name" value="PERIPLASMIC OLIGOPEPTIDE-BINDING PROTEIN-RELATED"/>
    <property type="match status" value="1"/>
</dbReference>
<dbReference type="RefSeq" id="WP_163890967.1">
    <property type="nucleotide sequence ID" value="NZ_JAAFYS010000001.1"/>
</dbReference>
<dbReference type="GO" id="GO:0030288">
    <property type="term" value="C:outer membrane-bounded periplasmic space"/>
    <property type="evidence" value="ECO:0007669"/>
    <property type="project" value="UniProtKB-ARBA"/>
</dbReference>
<evidence type="ECO:0000313" key="8">
    <source>
        <dbReference type="Proteomes" id="UP000474757"/>
    </source>
</evidence>
<feature type="domain" description="Solute-binding protein family 5" evidence="6">
    <location>
        <begin position="75"/>
        <end position="438"/>
    </location>
</feature>
<evidence type="ECO:0000256" key="5">
    <source>
        <dbReference type="SAM" id="SignalP"/>
    </source>
</evidence>
<dbReference type="Pfam" id="PF00496">
    <property type="entry name" value="SBP_bac_5"/>
    <property type="match status" value="1"/>
</dbReference>
<dbReference type="Gene3D" id="3.90.76.10">
    <property type="entry name" value="Dipeptide-binding Protein, Domain 1"/>
    <property type="match status" value="1"/>
</dbReference>
<comment type="subcellular location">
    <subcellularLocation>
        <location evidence="1">Periplasm</location>
    </subcellularLocation>
</comment>
<dbReference type="InterPro" id="IPR030678">
    <property type="entry name" value="Peptide/Ni-bd"/>
</dbReference>
<comment type="caution">
    <text evidence="7">The sequence shown here is derived from an EMBL/GenBank/DDBJ whole genome shotgun (WGS) entry which is preliminary data.</text>
</comment>
<feature type="signal peptide" evidence="5">
    <location>
        <begin position="1"/>
        <end position="24"/>
    </location>
</feature>
<accession>A0A6B2JWF4</accession>